<dbReference type="EMBL" id="JANIEN010000004">
    <property type="protein sequence ID" value="MDT3452207.1"/>
    <property type="molecule type" value="Genomic_DNA"/>
</dbReference>
<dbReference type="GeneID" id="77207135"/>
<evidence type="ECO:0000313" key="6">
    <source>
        <dbReference type="Proteomes" id="UP001145481"/>
    </source>
</evidence>
<accession>A0A1E3XKF8</accession>
<organism evidence="2 6">
    <name type="scientific">Pasteurella multocida</name>
    <dbReference type="NCBI Taxonomy" id="747"/>
    <lineage>
        <taxon>Bacteria</taxon>
        <taxon>Pseudomonadati</taxon>
        <taxon>Pseudomonadota</taxon>
        <taxon>Gammaproteobacteria</taxon>
        <taxon>Pasteurellales</taxon>
        <taxon>Pasteurellaceae</taxon>
        <taxon>Pasteurella</taxon>
    </lineage>
</organism>
<dbReference type="KEGG" id="pmul:DR93_145"/>
<dbReference type="EMBL" id="PPVL01000006">
    <property type="protein sequence ID" value="NNI79165.1"/>
    <property type="molecule type" value="Genomic_DNA"/>
</dbReference>
<dbReference type="Pfam" id="PF06796">
    <property type="entry name" value="NapE"/>
    <property type="match status" value="1"/>
</dbReference>
<feature type="transmembrane region" description="Helical" evidence="1">
    <location>
        <begin position="16"/>
        <end position="42"/>
    </location>
</feature>
<comment type="caution">
    <text evidence="2">The sequence shown here is derived from an EMBL/GenBank/DDBJ whole genome shotgun (WGS) entry which is preliminary data.</text>
</comment>
<dbReference type="RefSeq" id="WP_005736300.1">
    <property type="nucleotide sequence ID" value="NZ_AP025519.1"/>
</dbReference>
<protein>
    <submittedName>
        <fullName evidence="4">Nitrate/trimethylamine N-oxide reductase NapE/TorE</fullName>
    </submittedName>
    <submittedName>
        <fullName evidence="2">Periplasmic nitrate reductase, NapE protein</fullName>
    </submittedName>
</protein>
<evidence type="ECO:0000313" key="3">
    <source>
        <dbReference type="EMBL" id="MDT3452207.1"/>
    </source>
</evidence>
<gene>
    <name evidence="4" type="ORF">C2800_07035</name>
    <name evidence="2" type="ORF">NM948_02535</name>
    <name evidence="3" type="ORF">NQF69_05365</name>
</gene>
<proteinExistence type="predicted"/>
<dbReference type="Proteomes" id="UP001182304">
    <property type="component" value="Unassembled WGS sequence"/>
</dbReference>
<keyword evidence="1" id="KW-1133">Transmembrane helix</keyword>
<evidence type="ECO:0000256" key="1">
    <source>
        <dbReference type="SAM" id="Phobius"/>
    </source>
</evidence>
<dbReference type="EMBL" id="JANJHC010000004">
    <property type="protein sequence ID" value="MDA5622435.1"/>
    <property type="molecule type" value="Genomic_DNA"/>
</dbReference>
<keyword evidence="1" id="KW-0472">Membrane</keyword>
<reference evidence="3" key="3">
    <citation type="submission" date="2022-07" db="EMBL/GenBank/DDBJ databases">
        <title>Sequence of Pasteurella multocoda 17BRD-035.</title>
        <authorList>
            <person name="Roy Chowdhury P."/>
            <person name="Alhamami T."/>
            <person name="Trott D.J."/>
            <person name="Djordvevic S.P."/>
        </authorList>
    </citation>
    <scope>NUCLEOTIDE SEQUENCE</scope>
    <source>
        <strain evidence="3">17BRD-035</strain>
    </source>
</reference>
<reference evidence="2" key="2">
    <citation type="submission" date="2022-07" db="EMBL/GenBank/DDBJ databases">
        <title>Genome-based characterization of novel serogroup A variants of Pasteurella multocida.</title>
        <authorList>
            <person name="Prajapati A."/>
            <person name="Yogisharadhya R."/>
            <person name="Mohanty N."/>
            <person name="Chanda M."/>
            <person name="Mendem S.K."/>
            <person name="Siddaramappa S."/>
            <person name="Shivachandra S.B."/>
        </authorList>
    </citation>
    <scope>NUCLEOTIDE SEQUENCE</scope>
    <source>
        <strain evidence="2">NIVEDIPm19</strain>
    </source>
</reference>
<evidence type="ECO:0000313" key="4">
    <source>
        <dbReference type="EMBL" id="NNI79165.1"/>
    </source>
</evidence>
<sequence>MLRQQTHSTLKDVIKTFFFAGILLPILMMGSVGAYGLIVWLLQMFVIGLPGA</sequence>
<dbReference type="Proteomes" id="UP001145481">
    <property type="component" value="Unassembled WGS sequence"/>
</dbReference>
<dbReference type="AlphaFoldDB" id="A0A1E3XKF8"/>
<dbReference type="Proteomes" id="UP000540079">
    <property type="component" value="Unassembled WGS sequence"/>
</dbReference>
<evidence type="ECO:0000313" key="2">
    <source>
        <dbReference type="EMBL" id="MDA5622435.1"/>
    </source>
</evidence>
<evidence type="ECO:0000313" key="5">
    <source>
        <dbReference type="Proteomes" id="UP000540079"/>
    </source>
</evidence>
<reference evidence="4 5" key="1">
    <citation type="journal article" date="2018" name="Front. Microbiol.">
        <title>Genetic and Phylogenetic Characteristics of Pasteurella multocida Isolates From Different Host Species.</title>
        <authorList>
            <person name="Peng Z."/>
            <person name="Liang W."/>
            <person name="Wang F."/>
            <person name="Xu Z."/>
            <person name="Xie Z."/>
            <person name="Lian Z."/>
            <person name="Hua L."/>
            <person name="Zhou R."/>
            <person name="Chen H."/>
            <person name="Wu B."/>
        </authorList>
    </citation>
    <scope>NUCLEOTIDE SEQUENCE [LARGE SCALE GENOMIC DNA]</scope>
    <source>
        <strain evidence="4 5">HNA06</strain>
    </source>
</reference>
<keyword evidence="1" id="KW-0812">Transmembrane</keyword>
<dbReference type="InterPro" id="IPR010649">
    <property type="entry name" value="NapE_TorE"/>
</dbReference>
<name>A0A1E3XKF8_PASMD</name>